<evidence type="ECO:0000313" key="1">
    <source>
        <dbReference type="EMBL" id="EXX53349.1"/>
    </source>
</evidence>
<dbReference type="OrthoDB" id="2318700at2759"/>
<comment type="caution">
    <text evidence="1">The sequence shown here is derived from an EMBL/GenBank/DDBJ whole genome shotgun (WGS) entry which is preliminary data.</text>
</comment>
<dbReference type="EMBL" id="JEMT01028955">
    <property type="protein sequence ID" value="EXX53349.1"/>
    <property type="molecule type" value="Genomic_DNA"/>
</dbReference>
<sequence length="134" mass="15597">MEPLRTNNNIGNEYQYCKGCERNLPLSVFITSKKSYKYCITCREQGKKAYQQHKQQTNAETGNQISIELNELYEFLPKILDAFEKEESENQENIGNQELAFSCTINIVTLEGNSKDRANHIIKMISDIDDYVWM</sequence>
<dbReference type="Proteomes" id="UP000022910">
    <property type="component" value="Unassembled WGS sequence"/>
</dbReference>
<reference evidence="1 2" key="1">
    <citation type="submission" date="2014-02" db="EMBL/GenBank/DDBJ databases">
        <title>Single nucleus genome sequencing reveals high similarity among nuclei of an endomycorrhizal fungus.</title>
        <authorList>
            <person name="Lin K."/>
            <person name="Geurts R."/>
            <person name="Zhang Z."/>
            <person name="Limpens E."/>
            <person name="Saunders D.G."/>
            <person name="Mu D."/>
            <person name="Pang E."/>
            <person name="Cao H."/>
            <person name="Cha H."/>
            <person name="Lin T."/>
            <person name="Zhou Q."/>
            <person name="Shang Y."/>
            <person name="Li Y."/>
            <person name="Ivanov S."/>
            <person name="Sharma T."/>
            <person name="Velzen R.V."/>
            <person name="Ruijter N.D."/>
            <person name="Aanen D.K."/>
            <person name="Win J."/>
            <person name="Kamoun S."/>
            <person name="Bisseling T."/>
            <person name="Huang S."/>
        </authorList>
    </citation>
    <scope>NUCLEOTIDE SEQUENCE [LARGE SCALE GENOMIC DNA]</scope>
    <source>
        <strain evidence="2">DAOM197198w</strain>
    </source>
</reference>
<accession>A0A015JEF3</accession>
<organism evidence="1 2">
    <name type="scientific">Rhizophagus irregularis (strain DAOM 197198w)</name>
    <name type="common">Glomus intraradices</name>
    <dbReference type="NCBI Taxonomy" id="1432141"/>
    <lineage>
        <taxon>Eukaryota</taxon>
        <taxon>Fungi</taxon>
        <taxon>Fungi incertae sedis</taxon>
        <taxon>Mucoromycota</taxon>
        <taxon>Glomeromycotina</taxon>
        <taxon>Glomeromycetes</taxon>
        <taxon>Glomerales</taxon>
        <taxon>Glomeraceae</taxon>
        <taxon>Rhizophagus</taxon>
    </lineage>
</organism>
<protein>
    <submittedName>
        <fullName evidence="1">Uncharacterized protein</fullName>
    </submittedName>
</protein>
<proteinExistence type="predicted"/>
<gene>
    <name evidence="1" type="ORF">RirG_244770</name>
</gene>
<dbReference type="HOGENOM" id="CLU_1971706_0_0_1"/>
<name>A0A015JEF3_RHIIW</name>
<keyword evidence="2" id="KW-1185">Reference proteome</keyword>
<evidence type="ECO:0000313" key="2">
    <source>
        <dbReference type="Proteomes" id="UP000022910"/>
    </source>
</evidence>
<dbReference type="AlphaFoldDB" id="A0A015JEF3"/>